<feature type="region of interest" description="Disordered" evidence="1">
    <location>
        <begin position="90"/>
        <end position="118"/>
    </location>
</feature>
<organism evidence="2 3">
    <name type="scientific">Cuscuta europaea</name>
    <name type="common">European dodder</name>
    <dbReference type="NCBI Taxonomy" id="41803"/>
    <lineage>
        <taxon>Eukaryota</taxon>
        <taxon>Viridiplantae</taxon>
        <taxon>Streptophyta</taxon>
        <taxon>Embryophyta</taxon>
        <taxon>Tracheophyta</taxon>
        <taxon>Spermatophyta</taxon>
        <taxon>Magnoliopsida</taxon>
        <taxon>eudicotyledons</taxon>
        <taxon>Gunneridae</taxon>
        <taxon>Pentapetalae</taxon>
        <taxon>asterids</taxon>
        <taxon>lamiids</taxon>
        <taxon>Solanales</taxon>
        <taxon>Convolvulaceae</taxon>
        <taxon>Cuscuteae</taxon>
        <taxon>Cuscuta</taxon>
        <taxon>Cuscuta subgen. Cuscuta</taxon>
    </lineage>
</organism>
<gene>
    <name evidence="2" type="ORF">CEURO_LOCUS5531</name>
</gene>
<name>A0A9P0YTW3_CUSEU</name>
<protein>
    <submittedName>
        <fullName evidence="2">Uncharacterized protein</fullName>
    </submittedName>
</protein>
<dbReference type="Proteomes" id="UP001152484">
    <property type="component" value="Unassembled WGS sequence"/>
</dbReference>
<evidence type="ECO:0000313" key="3">
    <source>
        <dbReference type="Proteomes" id="UP001152484"/>
    </source>
</evidence>
<evidence type="ECO:0000256" key="1">
    <source>
        <dbReference type="SAM" id="MobiDB-lite"/>
    </source>
</evidence>
<evidence type="ECO:0000313" key="2">
    <source>
        <dbReference type="EMBL" id="CAH9075217.1"/>
    </source>
</evidence>
<dbReference type="EMBL" id="CAMAPE010000009">
    <property type="protein sequence ID" value="CAH9075217.1"/>
    <property type="molecule type" value="Genomic_DNA"/>
</dbReference>
<keyword evidence="3" id="KW-1185">Reference proteome</keyword>
<feature type="compositionally biased region" description="Basic and acidic residues" evidence="1">
    <location>
        <begin position="102"/>
        <end position="118"/>
    </location>
</feature>
<dbReference type="AlphaFoldDB" id="A0A9P0YTW3"/>
<proteinExistence type="predicted"/>
<reference evidence="2" key="1">
    <citation type="submission" date="2022-07" db="EMBL/GenBank/DDBJ databases">
        <authorList>
            <person name="Macas J."/>
            <person name="Novak P."/>
            <person name="Neumann P."/>
        </authorList>
    </citation>
    <scope>NUCLEOTIDE SEQUENCE</scope>
</reference>
<sequence length="118" mass="13814">MVRYAHKSTIIFCYAADWFSSKAIISNSKKDNIVEETNVRYSCIEDESLARLEIIRTFILETLLDFIKLIKSNFWKARITSKIFKIPQPPTSKIKLPRRPHRGDCEDFFKKPSQEKGS</sequence>
<comment type="caution">
    <text evidence="2">The sequence shown here is derived from an EMBL/GenBank/DDBJ whole genome shotgun (WGS) entry which is preliminary data.</text>
</comment>
<accession>A0A9P0YTW3</accession>